<organism evidence="1">
    <name type="scientific">Arundo donax</name>
    <name type="common">Giant reed</name>
    <name type="synonym">Donax arundinaceus</name>
    <dbReference type="NCBI Taxonomy" id="35708"/>
    <lineage>
        <taxon>Eukaryota</taxon>
        <taxon>Viridiplantae</taxon>
        <taxon>Streptophyta</taxon>
        <taxon>Embryophyta</taxon>
        <taxon>Tracheophyta</taxon>
        <taxon>Spermatophyta</taxon>
        <taxon>Magnoliopsida</taxon>
        <taxon>Liliopsida</taxon>
        <taxon>Poales</taxon>
        <taxon>Poaceae</taxon>
        <taxon>PACMAD clade</taxon>
        <taxon>Arundinoideae</taxon>
        <taxon>Arundineae</taxon>
        <taxon>Arundo</taxon>
    </lineage>
</organism>
<dbReference type="AlphaFoldDB" id="A0A0A9AN73"/>
<accession>A0A0A9AN73</accession>
<proteinExistence type="predicted"/>
<evidence type="ECO:0000313" key="1">
    <source>
        <dbReference type="EMBL" id="JAD48532.1"/>
    </source>
</evidence>
<sequence length="36" mass="3893">MNEIEIPLSCSSPRVALAISFLLLGDPVDGYWESIG</sequence>
<dbReference type="EMBL" id="GBRH01249363">
    <property type="protein sequence ID" value="JAD48532.1"/>
    <property type="molecule type" value="Transcribed_RNA"/>
</dbReference>
<reference evidence="1" key="2">
    <citation type="journal article" date="2015" name="Data Brief">
        <title>Shoot transcriptome of the giant reed, Arundo donax.</title>
        <authorList>
            <person name="Barrero R.A."/>
            <person name="Guerrero F.D."/>
            <person name="Moolhuijzen P."/>
            <person name="Goolsby J.A."/>
            <person name="Tidwell J."/>
            <person name="Bellgard S.E."/>
            <person name="Bellgard M.I."/>
        </authorList>
    </citation>
    <scope>NUCLEOTIDE SEQUENCE</scope>
    <source>
        <tissue evidence="1">Shoot tissue taken approximately 20 cm above the soil surface</tissue>
    </source>
</reference>
<protein>
    <submittedName>
        <fullName evidence="1">Uncharacterized protein</fullName>
    </submittedName>
</protein>
<name>A0A0A9AN73_ARUDO</name>
<reference evidence="1" key="1">
    <citation type="submission" date="2014-09" db="EMBL/GenBank/DDBJ databases">
        <authorList>
            <person name="Magalhaes I.L.F."/>
            <person name="Oliveira U."/>
            <person name="Santos F.R."/>
            <person name="Vidigal T.H.D.A."/>
            <person name="Brescovit A.D."/>
            <person name="Santos A.J."/>
        </authorList>
    </citation>
    <scope>NUCLEOTIDE SEQUENCE</scope>
    <source>
        <tissue evidence="1">Shoot tissue taken approximately 20 cm above the soil surface</tissue>
    </source>
</reference>